<dbReference type="InterPro" id="IPR003477">
    <property type="entry name" value="PemK-like"/>
</dbReference>
<dbReference type="Proteomes" id="UP000655759">
    <property type="component" value="Unassembled WGS sequence"/>
</dbReference>
<dbReference type="RefSeq" id="WP_205098164.1">
    <property type="nucleotide sequence ID" value="NZ_CAJNAQ010000002.1"/>
</dbReference>
<dbReference type="SUPFAM" id="SSF50118">
    <property type="entry name" value="Cell growth inhibitor/plasmid maintenance toxic component"/>
    <property type="match status" value="1"/>
</dbReference>
<dbReference type="AlphaFoldDB" id="A0A812F4M4"/>
<evidence type="ECO:0000313" key="2">
    <source>
        <dbReference type="Proteomes" id="UP000655759"/>
    </source>
</evidence>
<proteinExistence type="predicted"/>
<dbReference type="GO" id="GO:0003677">
    <property type="term" value="F:DNA binding"/>
    <property type="evidence" value="ECO:0007669"/>
    <property type="project" value="InterPro"/>
</dbReference>
<comment type="caution">
    <text evidence="1">The sequence shown here is derived from an EMBL/GenBank/DDBJ whole genome shotgun (WGS) entry which is preliminary data.</text>
</comment>
<sequence length="100" mass="11230">MKRTESGISFEQGQILLIALPFNDLSKMRQRPVLVLTNKIHNDISSDFVCCGITSNLDNKKYSILLERGCSGRKDPKTSRIKFSKIFALEKSLVVKELAG</sequence>
<reference evidence="1" key="1">
    <citation type="submission" date="2021-02" db="EMBL/GenBank/DDBJ databases">
        <authorList>
            <person name="Han P."/>
        </authorList>
    </citation>
    <scope>NUCLEOTIDE SEQUENCE</scope>
    <source>
        <strain evidence="1">Candidatus Nitrosotenuis uzonensis 5A</strain>
    </source>
</reference>
<protein>
    <submittedName>
        <fullName evidence="1">Putative Transcriptional modulator of MazE/toxin, MazF</fullName>
    </submittedName>
</protein>
<dbReference type="Gene3D" id="2.30.30.110">
    <property type="match status" value="1"/>
</dbReference>
<evidence type="ECO:0000313" key="1">
    <source>
        <dbReference type="EMBL" id="CAE6488009.1"/>
    </source>
</evidence>
<dbReference type="EMBL" id="CAJNAQ010000002">
    <property type="protein sequence ID" value="CAE6488009.1"/>
    <property type="molecule type" value="Genomic_DNA"/>
</dbReference>
<organism evidence="1 2">
    <name type="scientific">Candidatus Nitrosotenuis uzonensis</name>
    <dbReference type="NCBI Taxonomy" id="1407055"/>
    <lineage>
        <taxon>Archaea</taxon>
        <taxon>Nitrososphaerota</taxon>
        <taxon>Candidatus Nitrosotenuis</taxon>
    </lineage>
</organism>
<name>A0A812F4M4_9ARCH</name>
<dbReference type="InterPro" id="IPR011067">
    <property type="entry name" value="Plasmid_toxin/cell-grow_inhib"/>
</dbReference>
<gene>
    <name evidence="1" type="ORF">NUZ5A_20397</name>
</gene>
<dbReference type="Pfam" id="PF02452">
    <property type="entry name" value="PemK_toxin"/>
    <property type="match status" value="1"/>
</dbReference>
<accession>A0A812F4M4</accession>